<keyword evidence="8" id="KW-1185">Reference proteome</keyword>
<dbReference type="AlphaFoldDB" id="A0A8H3FCE9"/>
<feature type="transmembrane region" description="Helical" evidence="5">
    <location>
        <begin position="60"/>
        <end position="79"/>
    </location>
</feature>
<evidence type="ECO:0000256" key="1">
    <source>
        <dbReference type="ARBA" id="ARBA00004370"/>
    </source>
</evidence>
<sequence>MAPAFLQSLSPLLDLASYHIIIYGTLLGTELYQSFVMTKVCYNALPMSAFTTLQKRVFPVYFRGQTLLLVLTALTHPPYGPVSLATSLWDLIPLAFGGAMAALNLIVWGPRAQTAMIERIHQETKDGRKYNDPEAISDEMKARNKAFSKAHAMSIHINLMTIAATMWYGFRLSSRFQMVEG</sequence>
<dbReference type="Pfam" id="PF13664">
    <property type="entry name" value="DUF4149"/>
    <property type="match status" value="1"/>
</dbReference>
<feature type="domain" description="TMEM205-like" evidence="6">
    <location>
        <begin position="22"/>
        <end position="120"/>
    </location>
</feature>
<comment type="caution">
    <text evidence="7">The sequence shown here is derived from an EMBL/GenBank/DDBJ whole genome shotgun (WGS) entry which is preliminary data.</text>
</comment>
<evidence type="ECO:0000256" key="5">
    <source>
        <dbReference type="SAM" id="Phobius"/>
    </source>
</evidence>
<keyword evidence="4 5" id="KW-0472">Membrane</keyword>
<feature type="transmembrane region" description="Helical" evidence="5">
    <location>
        <begin position="91"/>
        <end position="109"/>
    </location>
</feature>
<reference evidence="7" key="1">
    <citation type="submission" date="2021-03" db="EMBL/GenBank/DDBJ databases">
        <authorList>
            <person name="Tagirdzhanova G."/>
        </authorList>
    </citation>
    <scope>NUCLEOTIDE SEQUENCE</scope>
</reference>
<evidence type="ECO:0000313" key="7">
    <source>
        <dbReference type="EMBL" id="CAF9922722.1"/>
    </source>
</evidence>
<accession>A0A8H3FCE9</accession>
<keyword evidence="3 5" id="KW-1133">Transmembrane helix</keyword>
<dbReference type="OrthoDB" id="1641132at2759"/>
<evidence type="ECO:0000313" key="8">
    <source>
        <dbReference type="Proteomes" id="UP000664203"/>
    </source>
</evidence>
<evidence type="ECO:0000256" key="2">
    <source>
        <dbReference type="ARBA" id="ARBA00022692"/>
    </source>
</evidence>
<dbReference type="PANTHER" id="PTHR23241">
    <property type="entry name" value="LATE EMBRYOGENESIS ABUNDANT PLANTS LEA-RELATED"/>
    <property type="match status" value="1"/>
</dbReference>
<evidence type="ECO:0000259" key="6">
    <source>
        <dbReference type="Pfam" id="PF13664"/>
    </source>
</evidence>
<dbReference type="Proteomes" id="UP000664203">
    <property type="component" value="Unassembled WGS sequence"/>
</dbReference>
<evidence type="ECO:0000256" key="4">
    <source>
        <dbReference type="ARBA" id="ARBA00023136"/>
    </source>
</evidence>
<dbReference type="InterPro" id="IPR025423">
    <property type="entry name" value="TMEM205-like"/>
</dbReference>
<dbReference type="PANTHER" id="PTHR23241:SF102">
    <property type="entry name" value="LD23009P"/>
    <property type="match status" value="1"/>
</dbReference>
<proteinExistence type="predicted"/>
<comment type="subcellular location">
    <subcellularLocation>
        <location evidence="1">Membrane</location>
    </subcellularLocation>
</comment>
<dbReference type="GO" id="GO:0016020">
    <property type="term" value="C:membrane"/>
    <property type="evidence" value="ECO:0007669"/>
    <property type="project" value="UniProtKB-SubCell"/>
</dbReference>
<dbReference type="InterPro" id="IPR053009">
    <property type="entry name" value="Xanthocillin_Biosynth-Assoc"/>
</dbReference>
<keyword evidence="2 5" id="KW-0812">Transmembrane</keyword>
<gene>
    <name evidence="7" type="ORF">ALECFALPRED_002154</name>
</gene>
<organism evidence="7 8">
    <name type="scientific">Alectoria fallacina</name>
    <dbReference type="NCBI Taxonomy" id="1903189"/>
    <lineage>
        <taxon>Eukaryota</taxon>
        <taxon>Fungi</taxon>
        <taxon>Dikarya</taxon>
        <taxon>Ascomycota</taxon>
        <taxon>Pezizomycotina</taxon>
        <taxon>Lecanoromycetes</taxon>
        <taxon>OSLEUM clade</taxon>
        <taxon>Lecanoromycetidae</taxon>
        <taxon>Lecanorales</taxon>
        <taxon>Lecanorineae</taxon>
        <taxon>Parmeliaceae</taxon>
        <taxon>Alectoria</taxon>
    </lineage>
</organism>
<evidence type="ECO:0000256" key="3">
    <source>
        <dbReference type="ARBA" id="ARBA00022989"/>
    </source>
</evidence>
<feature type="transmembrane region" description="Helical" evidence="5">
    <location>
        <begin position="150"/>
        <end position="170"/>
    </location>
</feature>
<name>A0A8H3FCE9_9LECA</name>
<dbReference type="EMBL" id="CAJPDR010000159">
    <property type="protein sequence ID" value="CAF9922722.1"/>
    <property type="molecule type" value="Genomic_DNA"/>
</dbReference>
<protein>
    <recommendedName>
        <fullName evidence="6">TMEM205-like domain-containing protein</fullName>
    </recommendedName>
</protein>
<feature type="transmembrane region" description="Helical" evidence="5">
    <location>
        <begin position="20"/>
        <end position="40"/>
    </location>
</feature>